<evidence type="ECO:0000313" key="4">
    <source>
        <dbReference type="EMBL" id="CAF4217548.1"/>
    </source>
</evidence>
<accession>A0A815H4D4</accession>
<dbReference type="AlphaFoldDB" id="A0A815H4D4"/>
<reference evidence="2" key="1">
    <citation type="submission" date="2021-02" db="EMBL/GenBank/DDBJ databases">
        <authorList>
            <person name="Nowell W R."/>
        </authorList>
    </citation>
    <scope>NUCLEOTIDE SEQUENCE</scope>
</reference>
<dbReference type="EMBL" id="CAJNOK010012185">
    <property type="protein sequence ID" value="CAF1157806.1"/>
    <property type="molecule type" value="Genomic_DNA"/>
</dbReference>
<evidence type="ECO:0000313" key="1">
    <source>
        <dbReference type="EMBL" id="CAF1157806.1"/>
    </source>
</evidence>
<evidence type="ECO:0000313" key="5">
    <source>
        <dbReference type="Proteomes" id="UP000663829"/>
    </source>
</evidence>
<dbReference type="Proteomes" id="UP000663829">
    <property type="component" value="Unassembled WGS sequence"/>
</dbReference>
<keyword evidence="5" id="KW-1185">Reference proteome</keyword>
<name>A0A815H4D4_9BILA</name>
<proteinExistence type="predicted"/>
<comment type="caution">
    <text evidence="2">The sequence shown here is derived from an EMBL/GenBank/DDBJ whole genome shotgun (WGS) entry which is preliminary data.</text>
</comment>
<protein>
    <submittedName>
        <fullName evidence="2">Uncharacterized protein</fullName>
    </submittedName>
</protein>
<sequence>TTALALSSFSNNMTQYFLINGMTTSTSSKIKYAQSNKPYFVEHERINRLLPQLQSTMKHKQQQEELSTLLYNKLFQPFLNGDTNYNSDLHGNLDLIVSFGNFYFLHYRQENRPQQLETNLERLTNELFIPYLTDTYLPSTIAQPLNFNIGLQQIFYQPSQKIERESYDTSPTGIKLKLTWIELPLKSQTNNIFVFCINQRDQHEILIEFTKDGFFTKAIQQPKIWFKCFEFKQQSDNDFNSFLYEIRSNGIPMNESDLFEFPLNQQFDPQNPTSLPLFDYIQPILLTGVVINKFKYENRYDIQVIHLQRIFYLDDSTCRNMQLTKLYFPHCQQARVELHVNMQEILAIPNDHDRKHEIKRLRALSHEVCELLTCSTGEQ</sequence>
<dbReference type="Proteomes" id="UP000682733">
    <property type="component" value="Unassembled WGS sequence"/>
</dbReference>
<evidence type="ECO:0000313" key="3">
    <source>
        <dbReference type="EMBL" id="CAF3969276.1"/>
    </source>
</evidence>
<organism evidence="2 5">
    <name type="scientific">Didymodactylos carnosus</name>
    <dbReference type="NCBI Taxonomy" id="1234261"/>
    <lineage>
        <taxon>Eukaryota</taxon>
        <taxon>Metazoa</taxon>
        <taxon>Spiralia</taxon>
        <taxon>Gnathifera</taxon>
        <taxon>Rotifera</taxon>
        <taxon>Eurotatoria</taxon>
        <taxon>Bdelloidea</taxon>
        <taxon>Philodinida</taxon>
        <taxon>Philodinidae</taxon>
        <taxon>Didymodactylos</taxon>
    </lineage>
</organism>
<dbReference type="EMBL" id="CAJNOQ010014818">
    <property type="protein sequence ID" value="CAF1349155.1"/>
    <property type="molecule type" value="Genomic_DNA"/>
</dbReference>
<dbReference type="Proteomes" id="UP000681722">
    <property type="component" value="Unassembled WGS sequence"/>
</dbReference>
<dbReference type="EMBL" id="CAJOBC010063394">
    <property type="protein sequence ID" value="CAF4217548.1"/>
    <property type="molecule type" value="Genomic_DNA"/>
</dbReference>
<dbReference type="Proteomes" id="UP000677228">
    <property type="component" value="Unassembled WGS sequence"/>
</dbReference>
<gene>
    <name evidence="2" type="ORF">GPM918_LOCUS30817</name>
    <name evidence="1" type="ORF">OVA965_LOCUS21934</name>
    <name evidence="4" type="ORF">SRO942_LOCUS31443</name>
    <name evidence="3" type="ORF">TMI583_LOCUS22644</name>
</gene>
<evidence type="ECO:0000313" key="2">
    <source>
        <dbReference type="EMBL" id="CAF1349155.1"/>
    </source>
</evidence>
<dbReference type="EMBL" id="CAJOBA010033706">
    <property type="protein sequence ID" value="CAF3969276.1"/>
    <property type="molecule type" value="Genomic_DNA"/>
</dbReference>
<feature type="non-terminal residue" evidence="2">
    <location>
        <position position="379"/>
    </location>
</feature>